<keyword evidence="1" id="KW-0805">Transcription regulation</keyword>
<feature type="domain" description="Cyclic nucleotide-binding" evidence="4">
    <location>
        <begin position="10"/>
        <end position="134"/>
    </location>
</feature>
<dbReference type="InterPro" id="IPR018490">
    <property type="entry name" value="cNMP-bd_dom_sf"/>
</dbReference>
<dbReference type="RefSeq" id="WP_031391485.1">
    <property type="nucleotide sequence ID" value="NZ_JPNB01000002.1"/>
</dbReference>
<dbReference type="CDD" id="cd00038">
    <property type="entry name" value="CAP_ED"/>
    <property type="match status" value="1"/>
</dbReference>
<dbReference type="InterPro" id="IPR012318">
    <property type="entry name" value="HTH_CRP"/>
</dbReference>
<dbReference type="SUPFAM" id="SSF46785">
    <property type="entry name" value="Winged helix' DNA-binding domain"/>
    <property type="match status" value="1"/>
</dbReference>
<reference evidence="6 7" key="1">
    <citation type="submission" date="2019-03" db="EMBL/GenBank/DDBJ databases">
        <title>Genomic Encyclopedia of Type Strains, Phase IV (KMG-IV): sequencing the most valuable type-strain genomes for metagenomic binning, comparative biology and taxonomic classification.</title>
        <authorList>
            <person name="Goeker M."/>
        </authorList>
    </citation>
    <scope>NUCLEOTIDE SEQUENCE [LARGE SCALE GENOMIC DNA]</scope>
    <source>
        <strain evidence="6 7">DSM 100556</strain>
    </source>
</reference>
<sequence>MNFQLNQSALFSNMSDEEIQNCLTCSRSEIISYEKDQIIFSQHDKPNKLHVLLDGSVVICNDSVSGKRNIVATIGGAGDLFGEVFLFLSKGEYDHYAQAAADTSVLLIPKEFLYHTCGENCDYHTKLISNLMGILAQKAYYLNQKLQIMSAGTLRQKIARVLFMNSSEDGNVELSMNREELADFLNAARPSLSRELMRMQEEGLLLIKKKKIIITDKNQFQDIL</sequence>
<dbReference type="STRING" id="1469948.GCA_000732725_02820"/>
<dbReference type="InterPro" id="IPR014710">
    <property type="entry name" value="RmlC-like_jellyroll"/>
</dbReference>
<evidence type="ECO:0000313" key="6">
    <source>
        <dbReference type="EMBL" id="TCL56878.1"/>
    </source>
</evidence>
<dbReference type="InterPro" id="IPR036390">
    <property type="entry name" value="WH_DNA-bd_sf"/>
</dbReference>
<dbReference type="InterPro" id="IPR000595">
    <property type="entry name" value="cNMP-bd_dom"/>
</dbReference>
<dbReference type="EMBL" id="SLUO01000010">
    <property type="protein sequence ID" value="TCL56878.1"/>
    <property type="molecule type" value="Genomic_DNA"/>
</dbReference>
<dbReference type="OrthoDB" id="9774616at2"/>
<feature type="domain" description="HTH crp-type" evidence="5">
    <location>
        <begin position="152"/>
        <end position="218"/>
    </location>
</feature>
<dbReference type="SUPFAM" id="SSF51206">
    <property type="entry name" value="cAMP-binding domain-like"/>
    <property type="match status" value="1"/>
</dbReference>
<accession>A0A4R1QSQ9</accession>
<keyword evidence="2" id="KW-0238">DNA-binding</keyword>
<dbReference type="GO" id="GO:0003677">
    <property type="term" value="F:DNA binding"/>
    <property type="evidence" value="ECO:0007669"/>
    <property type="project" value="UniProtKB-KW"/>
</dbReference>
<dbReference type="PROSITE" id="PS51063">
    <property type="entry name" value="HTH_CRP_2"/>
    <property type="match status" value="1"/>
</dbReference>
<dbReference type="Proteomes" id="UP000295718">
    <property type="component" value="Unassembled WGS sequence"/>
</dbReference>
<dbReference type="SMART" id="SM00419">
    <property type="entry name" value="HTH_CRP"/>
    <property type="match status" value="1"/>
</dbReference>
<dbReference type="InterPro" id="IPR050397">
    <property type="entry name" value="Env_Response_Regulators"/>
</dbReference>
<dbReference type="PANTHER" id="PTHR24567">
    <property type="entry name" value="CRP FAMILY TRANSCRIPTIONAL REGULATORY PROTEIN"/>
    <property type="match status" value="1"/>
</dbReference>
<dbReference type="PANTHER" id="PTHR24567:SF58">
    <property type="entry name" value="CYCLIC AMP-BINDING REGULATORY PROTEIN"/>
    <property type="match status" value="1"/>
</dbReference>
<protein>
    <submittedName>
        <fullName evidence="6">CRP-like cAMP-binding protein</fullName>
    </submittedName>
</protein>
<dbReference type="GO" id="GO:0003700">
    <property type="term" value="F:DNA-binding transcription factor activity"/>
    <property type="evidence" value="ECO:0007669"/>
    <property type="project" value="TreeGrafter"/>
</dbReference>
<name>A0A4R1QSQ9_9FIRM</name>
<evidence type="ECO:0000256" key="1">
    <source>
        <dbReference type="ARBA" id="ARBA00023015"/>
    </source>
</evidence>
<dbReference type="Pfam" id="PF13545">
    <property type="entry name" value="HTH_Crp_2"/>
    <property type="match status" value="1"/>
</dbReference>
<dbReference type="PROSITE" id="PS50042">
    <property type="entry name" value="CNMP_BINDING_3"/>
    <property type="match status" value="1"/>
</dbReference>
<gene>
    <name evidence="6" type="ORF">EDD76_11050</name>
</gene>
<dbReference type="AlphaFoldDB" id="A0A4R1QSQ9"/>
<evidence type="ECO:0000259" key="5">
    <source>
        <dbReference type="PROSITE" id="PS51063"/>
    </source>
</evidence>
<comment type="caution">
    <text evidence="6">The sequence shown here is derived from an EMBL/GenBank/DDBJ whole genome shotgun (WGS) entry which is preliminary data.</text>
</comment>
<dbReference type="Gene3D" id="2.60.120.10">
    <property type="entry name" value="Jelly Rolls"/>
    <property type="match status" value="1"/>
</dbReference>
<evidence type="ECO:0000256" key="3">
    <source>
        <dbReference type="ARBA" id="ARBA00023163"/>
    </source>
</evidence>
<keyword evidence="7" id="KW-1185">Reference proteome</keyword>
<dbReference type="Pfam" id="PF00027">
    <property type="entry name" value="cNMP_binding"/>
    <property type="match status" value="1"/>
</dbReference>
<evidence type="ECO:0000313" key="7">
    <source>
        <dbReference type="Proteomes" id="UP000295718"/>
    </source>
</evidence>
<keyword evidence="3" id="KW-0804">Transcription</keyword>
<organism evidence="6 7">
    <name type="scientific">Kineothrix alysoides</name>
    <dbReference type="NCBI Taxonomy" id="1469948"/>
    <lineage>
        <taxon>Bacteria</taxon>
        <taxon>Bacillati</taxon>
        <taxon>Bacillota</taxon>
        <taxon>Clostridia</taxon>
        <taxon>Lachnospirales</taxon>
        <taxon>Lachnospiraceae</taxon>
        <taxon>Kineothrix</taxon>
    </lineage>
</organism>
<evidence type="ECO:0000259" key="4">
    <source>
        <dbReference type="PROSITE" id="PS50042"/>
    </source>
</evidence>
<dbReference type="GO" id="GO:0005829">
    <property type="term" value="C:cytosol"/>
    <property type="evidence" value="ECO:0007669"/>
    <property type="project" value="TreeGrafter"/>
</dbReference>
<proteinExistence type="predicted"/>
<evidence type="ECO:0000256" key="2">
    <source>
        <dbReference type="ARBA" id="ARBA00023125"/>
    </source>
</evidence>
<dbReference type="SMART" id="SM00100">
    <property type="entry name" value="cNMP"/>
    <property type="match status" value="1"/>
</dbReference>